<name>A0AAV3XPC8_9CYAN</name>
<sequence>MILNTLFSQIGNSRLLEEVAPDQFEIIGTPESLGRGGSLVVHKQYDSQQQTFFIQWQVKGIHYDQAASTTTADIFIDIAEDQKSVHKQVEYLISSINMPIQQHIYTNLPEKSSLQQQNPYHLLVLHHRTHEVVMTLQTLEALGFTIDSFIGIPYGESNWPIMRMLDHVSSQTYRCLRMIQHPIEPTQYRFDFKQSSFLQSAGEALFTDLYNDSKVNRNYMSAMTTLVETELVRSVQRCIQEKTKLLIYEDGGYAIPLIYQIYNDSTHRWHSLFKQAVDETIIVGAVEVTGAGEQRDLAAIESNQGKALLPVLSTARDDIKTIFEAKGVSQAIIDSTSTALGRLGLPTFETRKVAVIGGNGAIGTRLVEELTEMQNSTSNVFAIDIVDRAFSREIDSESFPYAAIKVDYLNLGRYVVADNCLPVIIDLSFGNRSLHVYNERLEKFVREFFSPSSPYASFEELVFTNSFPHPEISLEMLWQELDKLNQLWDSIGQDSGYVAQKMEFLPNGQGMSQLFSNGNLSKKVTFLVSEQVLSFKKVTRLIHNHIDTIIGMTGLPVFDEDDINAFLTRNNSGNPVDELVLVSGSSKDYEFKKAIAFLDDLLAVLSEKTIDIEQQLTGYTRYYEQQMCFIADADMDAIRQVLTSGKRPYAIVAKLKEYPELLKNSGLKDAQPDAWASGLAEWIRRKIKSSLSIRKSIHQDIGTIYHIHFNGQSKRLVLLADGFAINFFAKHEKGVKTEYIDPIVTMQLLGLVKLATTEKAIEPGVYRMAQHIKTEDINLFWKALDDKSRPIQF</sequence>
<proteinExistence type="predicted"/>
<protein>
    <recommendedName>
        <fullName evidence="3">Beta-ketoacyl synthase</fullName>
    </recommendedName>
</protein>
<evidence type="ECO:0000313" key="1">
    <source>
        <dbReference type="EMBL" id="GET41442.1"/>
    </source>
</evidence>
<organism evidence="1 2">
    <name type="scientific">Microseira wollei NIES-4236</name>
    <dbReference type="NCBI Taxonomy" id="2530354"/>
    <lineage>
        <taxon>Bacteria</taxon>
        <taxon>Bacillati</taxon>
        <taxon>Cyanobacteriota</taxon>
        <taxon>Cyanophyceae</taxon>
        <taxon>Oscillatoriophycideae</taxon>
        <taxon>Aerosakkonematales</taxon>
        <taxon>Aerosakkonemataceae</taxon>
        <taxon>Microseira</taxon>
    </lineage>
</organism>
<dbReference type="Proteomes" id="UP001050975">
    <property type="component" value="Unassembled WGS sequence"/>
</dbReference>
<dbReference type="EMBL" id="BLAY01000122">
    <property type="protein sequence ID" value="GET41442.1"/>
    <property type="molecule type" value="Genomic_DNA"/>
</dbReference>
<evidence type="ECO:0000313" key="2">
    <source>
        <dbReference type="Proteomes" id="UP001050975"/>
    </source>
</evidence>
<reference evidence="1" key="1">
    <citation type="submission" date="2019-10" db="EMBL/GenBank/DDBJ databases">
        <title>Draft genome sequece of Microseira wollei NIES-4236.</title>
        <authorList>
            <person name="Yamaguchi H."/>
            <person name="Suzuki S."/>
            <person name="Kawachi M."/>
        </authorList>
    </citation>
    <scope>NUCLEOTIDE SEQUENCE</scope>
    <source>
        <strain evidence="1">NIES-4236</strain>
    </source>
</reference>
<comment type="caution">
    <text evidence="1">The sequence shown here is derived from an EMBL/GenBank/DDBJ whole genome shotgun (WGS) entry which is preliminary data.</text>
</comment>
<gene>
    <name evidence="1" type="ORF">MiSe_62540</name>
</gene>
<accession>A0AAV3XPC8</accession>
<keyword evidence="2" id="KW-1185">Reference proteome</keyword>
<evidence type="ECO:0008006" key="3">
    <source>
        <dbReference type="Google" id="ProtNLM"/>
    </source>
</evidence>
<dbReference type="AlphaFoldDB" id="A0AAV3XPC8"/>